<keyword evidence="2" id="KW-0472">Membrane</keyword>
<protein>
    <submittedName>
        <fullName evidence="4">Uncharacterized protein</fullName>
    </submittedName>
</protein>
<feature type="signal peptide" evidence="3">
    <location>
        <begin position="1"/>
        <end position="27"/>
    </location>
</feature>
<evidence type="ECO:0000256" key="1">
    <source>
        <dbReference type="SAM" id="MobiDB-lite"/>
    </source>
</evidence>
<keyword evidence="5" id="KW-1185">Reference proteome</keyword>
<keyword evidence="2" id="KW-0812">Transmembrane</keyword>
<comment type="caution">
    <text evidence="4">The sequence shown here is derived from an EMBL/GenBank/DDBJ whole genome shotgun (WGS) entry which is preliminary data.</text>
</comment>
<sequence>MSIGQTRVQPLLLLALCLSSLTCHVSGGKTNSAFVAVGNTKKVVSARQTLRQRREVSAVDLPHLEVTSPSIGGDLPFLNRRFLEEEEEEDNADEVDDGDNEVEQDEDDVNDDEDVDNEEEVVEEAADDAQQDEQPDDAAGDDEQEQDQEQEDAVDNDMEEEENGQEQVEEEEEQQVEEEEQVDEEEEQQQQQQDAWDEYNNNYNNNRQNNYNNNNGNDDNKYYNNNNNQQYNDNIVSISTRDQVKDKKAYELAMFWLAVISAALCLGLLIAAMVIFSSPEVTSTSWTRGYRDDTKDEPLVLKYRGVSN</sequence>
<evidence type="ECO:0000256" key="2">
    <source>
        <dbReference type="SAM" id="Phobius"/>
    </source>
</evidence>
<feature type="compositionally biased region" description="Acidic residues" evidence="1">
    <location>
        <begin position="85"/>
        <end position="188"/>
    </location>
</feature>
<keyword evidence="3" id="KW-0732">Signal</keyword>
<feature type="chain" id="PRO_5039897835" evidence="3">
    <location>
        <begin position="28"/>
        <end position="308"/>
    </location>
</feature>
<dbReference type="Proteomes" id="UP000693970">
    <property type="component" value="Unassembled WGS sequence"/>
</dbReference>
<evidence type="ECO:0000313" key="5">
    <source>
        <dbReference type="Proteomes" id="UP000693970"/>
    </source>
</evidence>
<dbReference type="AlphaFoldDB" id="A0A9K3PIL7"/>
<reference evidence="4" key="1">
    <citation type="journal article" date="2021" name="Sci. Rep.">
        <title>Diploid genomic architecture of Nitzschia inconspicua, an elite biomass production diatom.</title>
        <authorList>
            <person name="Oliver A."/>
            <person name="Podell S."/>
            <person name="Pinowska A."/>
            <person name="Traller J.C."/>
            <person name="Smith S.R."/>
            <person name="McClure R."/>
            <person name="Beliaev A."/>
            <person name="Bohutskyi P."/>
            <person name="Hill E.A."/>
            <person name="Rabines A."/>
            <person name="Zheng H."/>
            <person name="Allen L.Z."/>
            <person name="Kuo A."/>
            <person name="Grigoriev I.V."/>
            <person name="Allen A.E."/>
            <person name="Hazlebeck D."/>
            <person name="Allen E.E."/>
        </authorList>
    </citation>
    <scope>NUCLEOTIDE SEQUENCE</scope>
    <source>
        <strain evidence="4">Hildebrandi</strain>
    </source>
</reference>
<evidence type="ECO:0000313" key="4">
    <source>
        <dbReference type="EMBL" id="KAG7348793.1"/>
    </source>
</evidence>
<name>A0A9K3PIL7_9STRA</name>
<accession>A0A9K3PIL7</accession>
<organism evidence="4 5">
    <name type="scientific">Nitzschia inconspicua</name>
    <dbReference type="NCBI Taxonomy" id="303405"/>
    <lineage>
        <taxon>Eukaryota</taxon>
        <taxon>Sar</taxon>
        <taxon>Stramenopiles</taxon>
        <taxon>Ochrophyta</taxon>
        <taxon>Bacillariophyta</taxon>
        <taxon>Bacillariophyceae</taxon>
        <taxon>Bacillariophycidae</taxon>
        <taxon>Bacillariales</taxon>
        <taxon>Bacillariaceae</taxon>
        <taxon>Nitzschia</taxon>
    </lineage>
</organism>
<reference evidence="4" key="2">
    <citation type="submission" date="2021-04" db="EMBL/GenBank/DDBJ databases">
        <authorList>
            <person name="Podell S."/>
        </authorList>
    </citation>
    <scope>NUCLEOTIDE SEQUENCE</scope>
    <source>
        <strain evidence="4">Hildebrandi</strain>
    </source>
</reference>
<keyword evidence="2" id="KW-1133">Transmembrane helix</keyword>
<dbReference type="EMBL" id="JAGRRH010000019">
    <property type="protein sequence ID" value="KAG7348793.1"/>
    <property type="molecule type" value="Genomic_DNA"/>
</dbReference>
<feature type="compositionally biased region" description="Low complexity" evidence="1">
    <location>
        <begin position="189"/>
        <end position="228"/>
    </location>
</feature>
<gene>
    <name evidence="4" type="ORF">IV203_011390</name>
</gene>
<feature type="transmembrane region" description="Helical" evidence="2">
    <location>
        <begin position="253"/>
        <end position="276"/>
    </location>
</feature>
<evidence type="ECO:0000256" key="3">
    <source>
        <dbReference type="SAM" id="SignalP"/>
    </source>
</evidence>
<proteinExistence type="predicted"/>
<feature type="region of interest" description="Disordered" evidence="1">
    <location>
        <begin position="85"/>
        <end position="228"/>
    </location>
</feature>